<keyword evidence="3" id="KW-1185">Reference proteome</keyword>
<protein>
    <recommendedName>
        <fullName evidence="4">DUF4402 domain-containing protein</fullName>
    </recommendedName>
</protein>
<accession>A0A840AV74</accession>
<evidence type="ECO:0008006" key="4">
    <source>
        <dbReference type="Google" id="ProtNLM"/>
    </source>
</evidence>
<name>A0A840AV74_9SPHN</name>
<keyword evidence="1" id="KW-0732">Signal</keyword>
<evidence type="ECO:0000256" key="1">
    <source>
        <dbReference type="SAM" id="SignalP"/>
    </source>
</evidence>
<feature type="chain" id="PRO_5032270164" description="DUF4402 domain-containing protein" evidence="1">
    <location>
        <begin position="31"/>
        <end position="183"/>
    </location>
</feature>
<evidence type="ECO:0000313" key="3">
    <source>
        <dbReference type="Proteomes" id="UP000581447"/>
    </source>
</evidence>
<reference evidence="2 3" key="1">
    <citation type="submission" date="2020-08" db="EMBL/GenBank/DDBJ databases">
        <title>Genomic Encyclopedia of Type Strains, Phase IV (KMG-IV): sequencing the most valuable type-strain genomes for metagenomic binning, comparative biology and taxonomic classification.</title>
        <authorList>
            <person name="Goeker M."/>
        </authorList>
    </citation>
    <scope>NUCLEOTIDE SEQUENCE [LARGE SCALE GENOMIC DNA]</scope>
    <source>
        <strain evidence="2 3">DSM 29050</strain>
    </source>
</reference>
<dbReference type="EMBL" id="JACIEA010000001">
    <property type="protein sequence ID" value="MBB3942219.1"/>
    <property type="molecule type" value="Genomic_DNA"/>
</dbReference>
<dbReference type="Pfam" id="PF14352">
    <property type="entry name" value="DUF4402"/>
    <property type="match status" value="1"/>
</dbReference>
<dbReference type="AlphaFoldDB" id="A0A840AV74"/>
<dbReference type="Proteomes" id="UP000581447">
    <property type="component" value="Unassembled WGS sequence"/>
</dbReference>
<sequence>MIRTNRFFQRTATALLLAAFAMIAAQPAYAGTMPGNGEITIVSPLSFVIDDNLDFGTIVRGTTAGTVTVTPTGTRTQTGGVTLINGGGHKPALFAGQGTFLQRVEISLGASSISLTGPGAPMQVRDFVLGSTPTAVLTTTPLSFRIAALNGVFSFPVGATLDVGANQAPGVYSGNWSITLNYF</sequence>
<organism evidence="2 3">
    <name type="scientific">Sphingorhabdus rigui</name>
    <dbReference type="NCBI Taxonomy" id="1282858"/>
    <lineage>
        <taxon>Bacteria</taxon>
        <taxon>Pseudomonadati</taxon>
        <taxon>Pseudomonadota</taxon>
        <taxon>Alphaproteobacteria</taxon>
        <taxon>Sphingomonadales</taxon>
        <taxon>Sphingomonadaceae</taxon>
        <taxon>Sphingorhabdus</taxon>
    </lineage>
</organism>
<gene>
    <name evidence="2" type="ORF">GGR91_000441</name>
</gene>
<dbReference type="InterPro" id="IPR025514">
    <property type="entry name" value="DUF4402"/>
</dbReference>
<evidence type="ECO:0000313" key="2">
    <source>
        <dbReference type="EMBL" id="MBB3942219.1"/>
    </source>
</evidence>
<dbReference type="RefSeq" id="WP_183939636.1">
    <property type="nucleotide sequence ID" value="NZ_BAABBG010000001.1"/>
</dbReference>
<feature type="signal peptide" evidence="1">
    <location>
        <begin position="1"/>
        <end position="30"/>
    </location>
</feature>
<comment type="caution">
    <text evidence="2">The sequence shown here is derived from an EMBL/GenBank/DDBJ whole genome shotgun (WGS) entry which is preliminary data.</text>
</comment>
<proteinExistence type="predicted"/>